<dbReference type="NCBIfam" id="NF037982">
    <property type="entry name" value="Nramp_1"/>
    <property type="match status" value="1"/>
</dbReference>
<keyword evidence="6 8" id="KW-0472">Membrane</keyword>
<feature type="region of interest" description="Disordered" evidence="7">
    <location>
        <begin position="1"/>
        <end position="52"/>
    </location>
</feature>
<feature type="region of interest" description="Disordered" evidence="7">
    <location>
        <begin position="608"/>
        <end position="627"/>
    </location>
</feature>
<proteinExistence type="inferred from homology"/>
<dbReference type="GO" id="GO:0005384">
    <property type="term" value="F:manganese ion transmembrane transporter activity"/>
    <property type="evidence" value="ECO:0007669"/>
    <property type="project" value="TreeGrafter"/>
</dbReference>
<evidence type="ECO:0000256" key="6">
    <source>
        <dbReference type="ARBA" id="ARBA00023136"/>
    </source>
</evidence>
<feature type="transmembrane region" description="Helical" evidence="8">
    <location>
        <begin position="262"/>
        <end position="284"/>
    </location>
</feature>
<feature type="compositionally biased region" description="Polar residues" evidence="7">
    <location>
        <begin position="608"/>
        <end position="621"/>
    </location>
</feature>
<feature type="transmembrane region" description="Helical" evidence="8">
    <location>
        <begin position="455"/>
        <end position="476"/>
    </location>
</feature>
<feature type="transmembrane region" description="Helical" evidence="8">
    <location>
        <begin position="305"/>
        <end position="332"/>
    </location>
</feature>
<comment type="subcellular location">
    <subcellularLocation>
        <location evidence="1">Membrane</location>
        <topology evidence="1">Multi-pass membrane protein</topology>
    </subcellularLocation>
</comment>
<gene>
    <name evidence="9" type="ORF">DGAL_LOCUS16461</name>
</gene>
<accession>A0A8J2WCC2</accession>
<comment type="similarity">
    <text evidence="2">Belongs to the NRAMP family.</text>
</comment>
<keyword evidence="5 8" id="KW-1133">Transmembrane helix</keyword>
<dbReference type="Pfam" id="PF01566">
    <property type="entry name" value="Nramp"/>
    <property type="match status" value="1"/>
</dbReference>
<dbReference type="HAMAP" id="MF_00221">
    <property type="entry name" value="NRAMP"/>
    <property type="match status" value="1"/>
</dbReference>
<evidence type="ECO:0000313" key="9">
    <source>
        <dbReference type="EMBL" id="CAH0112689.1"/>
    </source>
</evidence>
<feature type="transmembrane region" description="Helical" evidence="8">
    <location>
        <begin position="488"/>
        <end position="509"/>
    </location>
</feature>
<dbReference type="GO" id="GO:0010008">
    <property type="term" value="C:endosome membrane"/>
    <property type="evidence" value="ECO:0007669"/>
    <property type="project" value="TreeGrafter"/>
</dbReference>
<dbReference type="GO" id="GO:0005381">
    <property type="term" value="F:iron ion transmembrane transporter activity"/>
    <property type="evidence" value="ECO:0007669"/>
    <property type="project" value="TreeGrafter"/>
</dbReference>
<dbReference type="NCBIfam" id="TIGR01197">
    <property type="entry name" value="nramp"/>
    <property type="match status" value="1"/>
</dbReference>
<feature type="compositionally biased region" description="Polar residues" evidence="7">
    <location>
        <begin position="33"/>
        <end position="44"/>
    </location>
</feature>
<evidence type="ECO:0000313" key="10">
    <source>
        <dbReference type="Proteomes" id="UP000789390"/>
    </source>
</evidence>
<dbReference type="PANTHER" id="PTHR11706">
    <property type="entry name" value="SOLUTE CARRIER PROTEIN FAMILY 11 MEMBER"/>
    <property type="match status" value="1"/>
</dbReference>
<evidence type="ECO:0000256" key="5">
    <source>
        <dbReference type="ARBA" id="ARBA00022989"/>
    </source>
</evidence>
<feature type="transmembrane region" description="Helical" evidence="8">
    <location>
        <begin position="521"/>
        <end position="543"/>
    </location>
</feature>
<feature type="transmembrane region" description="Helical" evidence="8">
    <location>
        <begin position="215"/>
        <end position="233"/>
    </location>
</feature>
<evidence type="ECO:0000256" key="7">
    <source>
        <dbReference type="SAM" id="MobiDB-lite"/>
    </source>
</evidence>
<dbReference type="Proteomes" id="UP000789390">
    <property type="component" value="Unassembled WGS sequence"/>
</dbReference>
<evidence type="ECO:0000256" key="8">
    <source>
        <dbReference type="SAM" id="Phobius"/>
    </source>
</evidence>
<evidence type="ECO:0000256" key="3">
    <source>
        <dbReference type="ARBA" id="ARBA00022448"/>
    </source>
</evidence>
<reference evidence="9" key="1">
    <citation type="submission" date="2021-11" db="EMBL/GenBank/DDBJ databases">
        <authorList>
            <person name="Schell T."/>
        </authorList>
    </citation>
    <scope>NUCLEOTIDE SEQUENCE</scope>
    <source>
        <strain evidence="9">M5</strain>
    </source>
</reference>
<dbReference type="EMBL" id="CAKKLH010000330">
    <property type="protein sequence ID" value="CAH0112689.1"/>
    <property type="molecule type" value="Genomic_DNA"/>
</dbReference>
<keyword evidence="4 8" id="KW-0812">Transmembrane</keyword>
<feature type="transmembrane region" description="Helical" evidence="8">
    <location>
        <begin position="189"/>
        <end position="208"/>
    </location>
</feature>
<organism evidence="9 10">
    <name type="scientific">Daphnia galeata</name>
    <dbReference type="NCBI Taxonomy" id="27404"/>
    <lineage>
        <taxon>Eukaryota</taxon>
        <taxon>Metazoa</taxon>
        <taxon>Ecdysozoa</taxon>
        <taxon>Arthropoda</taxon>
        <taxon>Crustacea</taxon>
        <taxon>Branchiopoda</taxon>
        <taxon>Diplostraca</taxon>
        <taxon>Cladocera</taxon>
        <taxon>Anomopoda</taxon>
        <taxon>Daphniidae</taxon>
        <taxon>Daphnia</taxon>
    </lineage>
</organism>
<dbReference type="OrthoDB" id="409173at2759"/>
<dbReference type="GO" id="GO:0005886">
    <property type="term" value="C:plasma membrane"/>
    <property type="evidence" value="ECO:0007669"/>
    <property type="project" value="TreeGrafter"/>
</dbReference>
<keyword evidence="10" id="KW-1185">Reference proteome</keyword>
<dbReference type="GO" id="GO:0015086">
    <property type="term" value="F:cadmium ion transmembrane transporter activity"/>
    <property type="evidence" value="ECO:0007669"/>
    <property type="project" value="TreeGrafter"/>
</dbReference>
<name>A0A8J2WCC2_9CRUS</name>
<keyword evidence="3" id="KW-0813">Transport</keyword>
<feature type="transmembrane region" description="Helical" evidence="8">
    <location>
        <begin position="114"/>
        <end position="135"/>
    </location>
</feature>
<feature type="transmembrane region" description="Helical" evidence="8">
    <location>
        <begin position="427"/>
        <end position="449"/>
    </location>
</feature>
<evidence type="ECO:0000256" key="2">
    <source>
        <dbReference type="ARBA" id="ARBA00006670"/>
    </source>
</evidence>
<feature type="transmembrane region" description="Helical" evidence="8">
    <location>
        <begin position="387"/>
        <end position="406"/>
    </location>
</feature>
<evidence type="ECO:0000256" key="4">
    <source>
        <dbReference type="ARBA" id="ARBA00022692"/>
    </source>
</evidence>
<dbReference type="AlphaFoldDB" id="A0A8J2WCC2"/>
<evidence type="ECO:0000256" key="1">
    <source>
        <dbReference type="ARBA" id="ARBA00004141"/>
    </source>
</evidence>
<comment type="caution">
    <text evidence="9">The sequence shown here is derived from an EMBL/GenBank/DDBJ whole genome shotgun (WGS) entry which is preliminary data.</text>
</comment>
<dbReference type="PANTHER" id="PTHR11706:SF33">
    <property type="entry name" value="NATURAL RESISTANCE-ASSOCIATED MACROPHAGE PROTEIN 2"/>
    <property type="match status" value="1"/>
</dbReference>
<protein>
    <submittedName>
        <fullName evidence="9">Uncharacterized protein</fullName>
    </submittedName>
</protein>
<sequence>MEPVIVSSATGKRASRSSTISSSDMDVPKLDVNSESQGRSNPSFNHEENNDIPENQTYYADELISVPDLEKSSFSFRTLWAFTGPGFLMSIAYLDPGNIESDLQSGVVAGYKLLWVLMSATIMGLLVQRLAIRLGMVTGLHLAEMCYKQYPRTPRLILWIMAEIAIIGSDIQEVIGTSLAIYILSDQAIPIWGGVLITVFDTFTFLLLDKYGLRKLELFFGFLITVMAITFGYEYVHDPPPQIEVIKGLFIPGCAGCGPEGVLRAVGIVGAVIMPHNLFLHSALVKSRKVDRKDKHSVQQANMYFFVESCIALLISFVINIFVVCVFAYGLFGQTNQDVQDLCENSTSSSSAEEIEEFFPSNNYTVDADIYRAGLFLGCKYGDAARYIWAVGILAAGQSSTMTGTYSGQFVMEGFLNLHWARWKRVLLTRTIAIAPTLFLAIFADIQQLTGLNDYLNAVMSLQLPFALIPTLTFTSSPKIMGDFVNGIFNKILLLILAVVIVSINLFFVVVTINETLPPHWAIYTAFGIAGALYMTLVGYLCLHLIEAFGGRCCARLPVISGLIDPNQYHLSKNEITESSSSLATIHTEDMMKHNQQSDIFDVSYSDNGSHRGSLQGSLQGSRRGKF</sequence>
<dbReference type="InterPro" id="IPR001046">
    <property type="entry name" value="NRAMP_fam"/>
</dbReference>
<dbReference type="PRINTS" id="PR00447">
    <property type="entry name" value="NATRESASSCMP"/>
</dbReference>